<gene>
    <name evidence="7" type="ORF">SAMN06295964_2670</name>
</gene>
<dbReference type="PANTHER" id="PTHR30532">
    <property type="entry name" value="IRON III DICITRATE-BINDING PERIPLASMIC PROTEIN"/>
    <property type="match status" value="1"/>
</dbReference>
<keyword evidence="8" id="KW-1185">Reference proteome</keyword>
<evidence type="ECO:0000256" key="5">
    <source>
        <dbReference type="SAM" id="SignalP"/>
    </source>
</evidence>
<sequence>MTQRLLALLAASVLALAACSAGDDPAASGPVRTVTDIDGQPVEVPESPERVVALSEPTLDALVTLGVTPVGAVTGRGQSTVPAYLADELADVPVLGGIAQPNYEAIGKADPDLILVDGTSINNNADALEALRRIAPTVYTGYAGGDWRTNFEITADALGLTDRGADVLAAYDTRVADLRTRLAQDHADATFSIVRWQGGAPSLILKELPAGRALSDLGLRRPPAQDREGRGHSEPVSLENLDQIDADYLFFGTLGGASVDNPEAGGSADAAGSLAVLAEAAGTPGFDRLKAQREDHVIAVDGSAWTSTGGPRLMNRIIDDVESELLP</sequence>
<dbReference type="GO" id="GO:1901678">
    <property type="term" value="P:iron coordination entity transport"/>
    <property type="evidence" value="ECO:0007669"/>
    <property type="project" value="UniProtKB-ARBA"/>
</dbReference>
<accession>A0A1T4Z6A1</accession>
<evidence type="ECO:0000256" key="4">
    <source>
        <dbReference type="ARBA" id="ARBA00022729"/>
    </source>
</evidence>
<dbReference type="Gene3D" id="3.40.50.1980">
    <property type="entry name" value="Nitrogenase molybdenum iron protein domain"/>
    <property type="match status" value="2"/>
</dbReference>
<evidence type="ECO:0000259" key="6">
    <source>
        <dbReference type="PROSITE" id="PS50983"/>
    </source>
</evidence>
<keyword evidence="3" id="KW-0813">Transport</keyword>
<dbReference type="InterPro" id="IPR051313">
    <property type="entry name" value="Bact_iron-sidero_bind"/>
</dbReference>
<dbReference type="Proteomes" id="UP000191040">
    <property type="component" value="Chromosome I"/>
</dbReference>
<dbReference type="CDD" id="cd01146">
    <property type="entry name" value="FhuD"/>
    <property type="match status" value="1"/>
</dbReference>
<proteinExistence type="inferred from homology"/>
<evidence type="ECO:0000313" key="8">
    <source>
        <dbReference type="Proteomes" id="UP000191040"/>
    </source>
</evidence>
<dbReference type="InterPro" id="IPR002491">
    <property type="entry name" value="ABC_transptr_periplasmic_BD"/>
</dbReference>
<comment type="subcellular location">
    <subcellularLocation>
        <location evidence="1">Cell envelope</location>
    </subcellularLocation>
</comment>
<protein>
    <submittedName>
        <fullName evidence="7">Iron complex transport system substrate-binding protein</fullName>
    </submittedName>
</protein>
<evidence type="ECO:0000256" key="2">
    <source>
        <dbReference type="ARBA" id="ARBA00008814"/>
    </source>
</evidence>
<dbReference type="SUPFAM" id="SSF53807">
    <property type="entry name" value="Helical backbone' metal receptor"/>
    <property type="match status" value="1"/>
</dbReference>
<organism evidence="7 8">
    <name type="scientific">Aeromicrobium choanae</name>
    <dbReference type="NCBI Taxonomy" id="1736691"/>
    <lineage>
        <taxon>Bacteria</taxon>
        <taxon>Bacillati</taxon>
        <taxon>Actinomycetota</taxon>
        <taxon>Actinomycetes</taxon>
        <taxon>Propionibacteriales</taxon>
        <taxon>Nocardioidaceae</taxon>
        <taxon>Aeromicrobium</taxon>
    </lineage>
</organism>
<feature type="signal peptide" evidence="5">
    <location>
        <begin position="1"/>
        <end position="17"/>
    </location>
</feature>
<feature type="domain" description="Fe/B12 periplasmic-binding" evidence="6">
    <location>
        <begin position="50"/>
        <end position="327"/>
    </location>
</feature>
<evidence type="ECO:0000256" key="3">
    <source>
        <dbReference type="ARBA" id="ARBA00022448"/>
    </source>
</evidence>
<feature type="chain" id="PRO_5039473262" evidence="5">
    <location>
        <begin position="18"/>
        <end position="327"/>
    </location>
</feature>
<dbReference type="OrthoDB" id="9793175at2"/>
<dbReference type="PROSITE" id="PS51257">
    <property type="entry name" value="PROKAR_LIPOPROTEIN"/>
    <property type="match status" value="1"/>
</dbReference>
<dbReference type="STRING" id="1736691.SAMN06295964_2670"/>
<reference evidence="8" key="1">
    <citation type="submission" date="2017-02" db="EMBL/GenBank/DDBJ databases">
        <authorList>
            <person name="Varghese N."/>
            <person name="Submissions S."/>
        </authorList>
    </citation>
    <scope>NUCLEOTIDE SEQUENCE [LARGE SCALE GENOMIC DNA]</scope>
    <source>
        <strain evidence="8">9H-4</strain>
    </source>
</reference>
<keyword evidence="4 5" id="KW-0732">Signal</keyword>
<dbReference type="PANTHER" id="PTHR30532:SF25">
    <property type="entry name" value="IRON(III) DICITRATE-BINDING PERIPLASMIC PROTEIN"/>
    <property type="match status" value="1"/>
</dbReference>
<dbReference type="Pfam" id="PF01497">
    <property type="entry name" value="Peripla_BP_2"/>
    <property type="match status" value="1"/>
</dbReference>
<comment type="similarity">
    <text evidence="2">Belongs to the bacterial solute-binding protein 8 family.</text>
</comment>
<dbReference type="GO" id="GO:0030288">
    <property type="term" value="C:outer membrane-bounded periplasmic space"/>
    <property type="evidence" value="ECO:0007669"/>
    <property type="project" value="TreeGrafter"/>
</dbReference>
<dbReference type="EMBL" id="LT796768">
    <property type="protein sequence ID" value="SKB09403.1"/>
    <property type="molecule type" value="Genomic_DNA"/>
</dbReference>
<evidence type="ECO:0000313" key="7">
    <source>
        <dbReference type="EMBL" id="SKB09403.1"/>
    </source>
</evidence>
<dbReference type="AlphaFoldDB" id="A0A1T4Z6A1"/>
<evidence type="ECO:0000256" key="1">
    <source>
        <dbReference type="ARBA" id="ARBA00004196"/>
    </source>
</evidence>
<dbReference type="RefSeq" id="WP_078700608.1">
    <property type="nucleotide sequence ID" value="NZ_LT796768.1"/>
</dbReference>
<dbReference type="PROSITE" id="PS50983">
    <property type="entry name" value="FE_B12_PBP"/>
    <property type="match status" value="1"/>
</dbReference>
<name>A0A1T4Z6A1_9ACTN</name>